<feature type="region of interest" description="Disordered" evidence="11">
    <location>
        <begin position="137"/>
        <end position="192"/>
    </location>
</feature>
<comment type="domain">
    <text evidence="10">The DHHC domain is required for palmitoyltransferase activity.</text>
</comment>
<dbReference type="EMBL" id="KI965491">
    <property type="protein sequence ID" value="EUD64670.1"/>
    <property type="molecule type" value="Genomic_DNA"/>
</dbReference>
<feature type="region of interest" description="Disordered" evidence="11">
    <location>
        <begin position="78"/>
        <end position="114"/>
    </location>
</feature>
<keyword evidence="8" id="KW-0449">Lipoprotein</keyword>
<dbReference type="PANTHER" id="PTHR22883:SF301">
    <property type="entry name" value="PALMITOYLTRANSFERASE ZDHHC12"/>
    <property type="match status" value="1"/>
</dbReference>
<comment type="subcellular location">
    <subcellularLocation>
        <location evidence="1">Endomembrane system</location>
        <topology evidence="1">Multi-pass membrane protein</topology>
    </subcellularLocation>
</comment>
<evidence type="ECO:0000259" key="12">
    <source>
        <dbReference type="Pfam" id="PF01529"/>
    </source>
</evidence>
<feature type="domain" description="Palmitoyltransferase DHHC" evidence="12">
    <location>
        <begin position="327"/>
        <end position="393"/>
    </location>
</feature>
<accession>W6ZZH1</accession>
<evidence type="ECO:0000256" key="10">
    <source>
        <dbReference type="RuleBase" id="RU079119"/>
    </source>
</evidence>
<keyword evidence="5 10" id="KW-1133">Transmembrane helix</keyword>
<organism evidence="13 14">
    <name type="scientific">Plasmodium inui San Antonio 1</name>
    <dbReference type="NCBI Taxonomy" id="1237626"/>
    <lineage>
        <taxon>Eukaryota</taxon>
        <taxon>Sar</taxon>
        <taxon>Alveolata</taxon>
        <taxon>Apicomplexa</taxon>
        <taxon>Aconoidasida</taxon>
        <taxon>Haemosporida</taxon>
        <taxon>Plasmodiidae</taxon>
        <taxon>Plasmodium</taxon>
        <taxon>Plasmodium (Plasmodium)</taxon>
    </lineage>
</organism>
<evidence type="ECO:0000256" key="2">
    <source>
        <dbReference type="ARBA" id="ARBA00008574"/>
    </source>
</evidence>
<dbReference type="VEuPathDB" id="PlasmoDB:C922_04926"/>
<evidence type="ECO:0000256" key="11">
    <source>
        <dbReference type="SAM" id="MobiDB-lite"/>
    </source>
</evidence>
<evidence type="ECO:0000256" key="6">
    <source>
        <dbReference type="ARBA" id="ARBA00023136"/>
    </source>
</evidence>
<protein>
    <recommendedName>
        <fullName evidence="10">Palmitoyltransferase</fullName>
        <ecNumber evidence="10">2.3.1.225</ecNumber>
    </recommendedName>
</protein>
<comment type="similarity">
    <text evidence="2 10">Belongs to the DHHC palmitoyltransferase family.</text>
</comment>
<dbReference type="GeneID" id="20040200"/>
<dbReference type="AlphaFoldDB" id="W6ZZH1"/>
<evidence type="ECO:0000256" key="9">
    <source>
        <dbReference type="ARBA" id="ARBA00023315"/>
    </source>
</evidence>
<feature type="transmembrane region" description="Helical" evidence="10">
    <location>
        <begin position="36"/>
        <end position="53"/>
    </location>
</feature>
<comment type="catalytic activity">
    <reaction evidence="10">
        <text>L-cysteinyl-[protein] + hexadecanoyl-CoA = S-hexadecanoyl-L-cysteinyl-[protein] + CoA</text>
        <dbReference type="Rhea" id="RHEA:36683"/>
        <dbReference type="Rhea" id="RHEA-COMP:10131"/>
        <dbReference type="Rhea" id="RHEA-COMP:11032"/>
        <dbReference type="ChEBI" id="CHEBI:29950"/>
        <dbReference type="ChEBI" id="CHEBI:57287"/>
        <dbReference type="ChEBI" id="CHEBI:57379"/>
        <dbReference type="ChEBI" id="CHEBI:74151"/>
        <dbReference type="EC" id="2.3.1.225"/>
    </reaction>
</comment>
<gene>
    <name evidence="13" type="ORF">C922_04926</name>
</gene>
<feature type="compositionally biased region" description="Basic and acidic residues" evidence="11">
    <location>
        <begin position="82"/>
        <end position="103"/>
    </location>
</feature>
<keyword evidence="14" id="KW-1185">Reference proteome</keyword>
<keyword evidence="9 10" id="KW-0012">Acyltransferase</keyword>
<evidence type="ECO:0000256" key="3">
    <source>
        <dbReference type="ARBA" id="ARBA00022679"/>
    </source>
</evidence>
<dbReference type="Proteomes" id="UP000030640">
    <property type="component" value="Unassembled WGS sequence"/>
</dbReference>
<feature type="compositionally biased region" description="Low complexity" evidence="11">
    <location>
        <begin position="105"/>
        <end position="114"/>
    </location>
</feature>
<dbReference type="Pfam" id="PF01529">
    <property type="entry name" value="DHHC"/>
    <property type="match status" value="1"/>
</dbReference>
<evidence type="ECO:0000256" key="5">
    <source>
        <dbReference type="ARBA" id="ARBA00022989"/>
    </source>
</evidence>
<dbReference type="GO" id="GO:0019706">
    <property type="term" value="F:protein-cysteine S-palmitoyltransferase activity"/>
    <property type="evidence" value="ECO:0007669"/>
    <property type="project" value="UniProtKB-EC"/>
</dbReference>
<dbReference type="RefSeq" id="XP_008818722.1">
    <property type="nucleotide sequence ID" value="XM_008820500.1"/>
</dbReference>
<evidence type="ECO:0000313" key="14">
    <source>
        <dbReference type="Proteomes" id="UP000030640"/>
    </source>
</evidence>
<dbReference type="GO" id="GO:0005794">
    <property type="term" value="C:Golgi apparatus"/>
    <property type="evidence" value="ECO:0007669"/>
    <property type="project" value="TreeGrafter"/>
</dbReference>
<feature type="transmembrane region" description="Helical" evidence="10">
    <location>
        <begin position="6"/>
        <end position="24"/>
    </location>
</feature>
<dbReference type="GO" id="GO:0006612">
    <property type="term" value="P:protein targeting to membrane"/>
    <property type="evidence" value="ECO:0007669"/>
    <property type="project" value="TreeGrafter"/>
</dbReference>
<keyword evidence="4 10" id="KW-0812">Transmembrane</keyword>
<dbReference type="EC" id="2.3.1.225" evidence="10"/>
<keyword evidence="7" id="KW-0564">Palmitate</keyword>
<dbReference type="OrthoDB" id="9909019at2759"/>
<dbReference type="GO" id="GO:0005783">
    <property type="term" value="C:endoplasmic reticulum"/>
    <property type="evidence" value="ECO:0007669"/>
    <property type="project" value="TreeGrafter"/>
</dbReference>
<proteinExistence type="inferred from homology"/>
<keyword evidence="6 10" id="KW-0472">Membrane</keyword>
<sequence>MKNLLPFAVVSLKLAVLATLTHLVRTGQLLDDGRTCFFFLYAASFLLYAISSLCDPGYLKCCPLAYVPNDERAAFKATLSERTGEHDKRKDVPKASSITHDEITSSDSLSSETVSTDGELDSLTIIHHKDYSRVITERRVRKRQKGATMRCVHRDDRDRPDKRQNLPHSLDQPDEDFLSSTNQTRDACRESRREVVKFEEKSHPQAGRRVHLRLGSLQLRTPRLRSPPWYNLRLITPIGIRARVNERGPSKYKPLSVLSVLSLLSVTQLHHVGCNAGEYHAGSTYVKKTIRDPRKGTTIICSMDVKMKPSTIFRVRGGEMYQYGTPLSYCYVCGVVQILRSKHCNACHRCVRTFDHHCPWINNCVAENNRASYLVYLVFEAMTVFHALRLISRVLLGMLFGENGFV</sequence>
<reference evidence="13 14" key="1">
    <citation type="submission" date="2013-02" db="EMBL/GenBank/DDBJ databases">
        <title>The Genome Sequence of Plasmodium inui San Antonio 1.</title>
        <authorList>
            <consortium name="The Broad Institute Genome Sequencing Platform"/>
            <consortium name="The Broad Institute Genome Sequencing Center for Infectious Disease"/>
            <person name="Neafsey D."/>
            <person name="Cheeseman I."/>
            <person name="Volkman S."/>
            <person name="Adams J."/>
            <person name="Walker B."/>
            <person name="Young S.K."/>
            <person name="Zeng Q."/>
            <person name="Gargeya S."/>
            <person name="Fitzgerald M."/>
            <person name="Haas B."/>
            <person name="Abouelleil A."/>
            <person name="Alvarado L."/>
            <person name="Arachchi H.M."/>
            <person name="Berlin A.M."/>
            <person name="Chapman S.B."/>
            <person name="Dewar J."/>
            <person name="Goldberg J."/>
            <person name="Griggs A."/>
            <person name="Gujja S."/>
            <person name="Hansen M."/>
            <person name="Howarth C."/>
            <person name="Imamovic A."/>
            <person name="Larimer J."/>
            <person name="McCowan C."/>
            <person name="Murphy C."/>
            <person name="Neiman D."/>
            <person name="Pearson M."/>
            <person name="Priest M."/>
            <person name="Roberts A."/>
            <person name="Saif S."/>
            <person name="Shea T."/>
            <person name="Sisk P."/>
            <person name="Sykes S."/>
            <person name="Wortman J."/>
            <person name="Nusbaum C."/>
            <person name="Birren B."/>
        </authorList>
    </citation>
    <scope>NUCLEOTIDE SEQUENCE [LARGE SCALE GENOMIC DNA]</scope>
    <source>
        <strain evidence="13 14">San Antonio 1</strain>
    </source>
</reference>
<evidence type="ECO:0000256" key="1">
    <source>
        <dbReference type="ARBA" id="ARBA00004127"/>
    </source>
</evidence>
<evidence type="ECO:0000256" key="7">
    <source>
        <dbReference type="ARBA" id="ARBA00023139"/>
    </source>
</evidence>
<dbReference type="InterPro" id="IPR001594">
    <property type="entry name" value="Palmitoyltrfase_DHHC"/>
</dbReference>
<dbReference type="PROSITE" id="PS50216">
    <property type="entry name" value="DHHC"/>
    <property type="match status" value="1"/>
</dbReference>
<evidence type="ECO:0000313" key="13">
    <source>
        <dbReference type="EMBL" id="EUD64670.1"/>
    </source>
</evidence>
<dbReference type="InterPro" id="IPR039859">
    <property type="entry name" value="PFA4/ZDH16/20/ERF2-like"/>
</dbReference>
<keyword evidence="3 10" id="KW-0808">Transferase</keyword>
<dbReference type="PANTHER" id="PTHR22883">
    <property type="entry name" value="ZINC FINGER DHHC DOMAIN CONTAINING PROTEIN"/>
    <property type="match status" value="1"/>
</dbReference>
<feature type="compositionally biased region" description="Basic and acidic residues" evidence="11">
    <location>
        <begin position="152"/>
        <end position="164"/>
    </location>
</feature>
<evidence type="ECO:0000256" key="4">
    <source>
        <dbReference type="ARBA" id="ARBA00022692"/>
    </source>
</evidence>
<evidence type="ECO:0000256" key="8">
    <source>
        <dbReference type="ARBA" id="ARBA00023288"/>
    </source>
</evidence>
<name>W6ZZH1_9APIC</name>